<dbReference type="EMBL" id="LUKD01000008">
    <property type="protein sequence ID" value="KYG62882.1"/>
    <property type="molecule type" value="Genomic_DNA"/>
</dbReference>
<sequence>MNSIAWTLIGGILAALQWPLDTFLSHNPRIRDILKVISFLIVVSTFTGAFFTYKESQESENRQKSDQIEILTLKNKSLELEKQLQTQENNNKLLSADLQSEKNKVKTISAKVEIVFQAPLNQPKPYAHNAINILVAHAQIPILELFLPDEPESVKFYHSTMWTYQEIGATTRFAASTYVKGDAPIMSSPKKKLLGSKVALARLPLMNLSMVQQPYFMPLKNMKITLQINDDLYVLEKPLTIERGTDVTQFPYNSILRFYLEIFETFSTSQIKKIKN</sequence>
<reference evidence="3 4" key="1">
    <citation type="submission" date="2016-03" db="EMBL/GenBank/DDBJ databases">
        <authorList>
            <person name="Ploux O."/>
        </authorList>
    </citation>
    <scope>NUCLEOTIDE SEQUENCE [LARGE SCALE GENOMIC DNA]</scope>
    <source>
        <strain evidence="3 4">EC13</strain>
    </source>
</reference>
<comment type="caution">
    <text evidence="3">The sequence shown here is derived from an EMBL/GenBank/DDBJ whole genome shotgun (WGS) entry which is preliminary data.</text>
</comment>
<evidence type="ECO:0000256" key="1">
    <source>
        <dbReference type="SAM" id="Coils"/>
    </source>
</evidence>
<proteinExistence type="predicted"/>
<accession>A0A162FZQ0</accession>
<dbReference type="AlphaFoldDB" id="A0A162FZQ0"/>
<feature type="coiled-coil region" evidence="1">
    <location>
        <begin position="54"/>
        <end position="104"/>
    </location>
</feature>
<protein>
    <submittedName>
        <fullName evidence="3">Uncharacterized protein</fullName>
    </submittedName>
</protein>
<feature type="transmembrane region" description="Helical" evidence="2">
    <location>
        <begin position="33"/>
        <end position="53"/>
    </location>
</feature>
<evidence type="ECO:0000256" key="2">
    <source>
        <dbReference type="SAM" id="Phobius"/>
    </source>
</evidence>
<keyword evidence="1" id="KW-0175">Coiled coil</keyword>
<evidence type="ECO:0000313" key="3">
    <source>
        <dbReference type="EMBL" id="KYG62882.1"/>
    </source>
</evidence>
<gene>
    <name evidence="3" type="ORF">AZI87_16580</name>
</gene>
<evidence type="ECO:0000313" key="4">
    <source>
        <dbReference type="Proteomes" id="UP000075799"/>
    </source>
</evidence>
<organism evidence="3 4">
    <name type="scientific">Bdellovibrio bacteriovorus</name>
    <dbReference type="NCBI Taxonomy" id="959"/>
    <lineage>
        <taxon>Bacteria</taxon>
        <taxon>Pseudomonadati</taxon>
        <taxon>Bdellovibrionota</taxon>
        <taxon>Bdellovibrionia</taxon>
        <taxon>Bdellovibrionales</taxon>
        <taxon>Pseudobdellovibrionaceae</taxon>
        <taxon>Bdellovibrio</taxon>
    </lineage>
</organism>
<keyword evidence="2" id="KW-0812">Transmembrane</keyword>
<dbReference type="Proteomes" id="UP000075799">
    <property type="component" value="Unassembled WGS sequence"/>
</dbReference>
<keyword evidence="2" id="KW-0472">Membrane</keyword>
<keyword evidence="2" id="KW-1133">Transmembrane helix</keyword>
<dbReference type="RefSeq" id="WP_063209319.1">
    <property type="nucleotide sequence ID" value="NZ_LUKD01000008.1"/>
</dbReference>
<name>A0A162FZQ0_BDEBC</name>